<accession>A0A1J1GX84</accession>
<protein>
    <submittedName>
        <fullName evidence="1">Uncharacterized protein</fullName>
    </submittedName>
</protein>
<gene>
    <name evidence="1" type="ORF">PGAL8A_00464000</name>
</gene>
<evidence type="ECO:0000313" key="1">
    <source>
        <dbReference type="EMBL" id="CRG97060.1"/>
    </source>
</evidence>
<dbReference type="OrthoDB" id="390568at2759"/>
<dbReference type="GeneID" id="39733173"/>
<keyword evidence="2" id="KW-1185">Reference proteome</keyword>
<dbReference type="RefSeq" id="XP_028529863.1">
    <property type="nucleotide sequence ID" value="XM_028673407.1"/>
</dbReference>
<dbReference type="AlphaFoldDB" id="A0A1J1GX84"/>
<name>A0A1J1GX84_PLAGA</name>
<dbReference type="Proteomes" id="UP000220797">
    <property type="component" value="Unassembled WGS sequence"/>
</dbReference>
<sequence length="78" mass="9329">MEDNKCDNSYSTKNKVTELLKSPYVKYGTSEIFSNASMHFEKPTREENKKYHIEYLKDGTAIYYKRKPGYIKNFFCCY</sequence>
<proteinExistence type="predicted"/>
<evidence type="ECO:0000313" key="2">
    <source>
        <dbReference type="Proteomes" id="UP000220797"/>
    </source>
</evidence>
<dbReference type="EMBL" id="CVMV01000083">
    <property type="protein sequence ID" value="CRG97060.1"/>
    <property type="molecule type" value="Genomic_DNA"/>
</dbReference>
<dbReference type="OMA" id="LYRIEYM"/>
<organism evidence="1 2">
    <name type="scientific">Plasmodium gallinaceum</name>
    <dbReference type="NCBI Taxonomy" id="5849"/>
    <lineage>
        <taxon>Eukaryota</taxon>
        <taxon>Sar</taxon>
        <taxon>Alveolata</taxon>
        <taxon>Apicomplexa</taxon>
        <taxon>Aconoidasida</taxon>
        <taxon>Haemosporida</taxon>
        <taxon>Plasmodiidae</taxon>
        <taxon>Plasmodium</taxon>
        <taxon>Plasmodium (Haemamoeba)</taxon>
    </lineage>
</organism>
<dbReference type="VEuPathDB" id="PlasmoDB:PGAL8A_00464000"/>
<comment type="caution">
    <text evidence="1">The sequence shown here is derived from an EMBL/GenBank/DDBJ whole genome shotgun (WGS) entry which is preliminary data.</text>
</comment>
<reference evidence="1" key="1">
    <citation type="submission" date="2015-04" db="EMBL/GenBank/DDBJ databases">
        <authorList>
            <consortium name="Pathogen Informatics"/>
        </authorList>
    </citation>
    <scope>NUCLEOTIDE SEQUENCE [LARGE SCALE GENOMIC DNA]</scope>
    <source>
        <strain evidence="1">8A</strain>
    </source>
</reference>